<organism evidence="2">
    <name type="scientific">Pseudomonas tritici</name>
    <dbReference type="NCBI Taxonomy" id="2745518"/>
    <lineage>
        <taxon>Bacteria</taxon>
        <taxon>Pseudomonadati</taxon>
        <taxon>Pseudomonadota</taxon>
        <taxon>Gammaproteobacteria</taxon>
        <taxon>Pseudomonadales</taxon>
        <taxon>Pseudomonadaceae</taxon>
        <taxon>Pseudomonas</taxon>
    </lineage>
</organism>
<evidence type="ECO:0000313" key="4">
    <source>
        <dbReference type="Proteomes" id="UP000615613"/>
    </source>
</evidence>
<dbReference type="EMBL" id="JABWQF010000042">
    <property type="protein sequence ID" value="MBC3298242.1"/>
    <property type="molecule type" value="Genomic_DNA"/>
</dbReference>
<dbReference type="GO" id="GO:0004803">
    <property type="term" value="F:transposase activity"/>
    <property type="evidence" value="ECO:0007669"/>
    <property type="project" value="InterPro"/>
</dbReference>
<dbReference type="PANTHER" id="PTHR34322:SF2">
    <property type="entry name" value="TRANSPOSASE IS200-LIKE DOMAIN-CONTAINING PROTEIN"/>
    <property type="match status" value="1"/>
</dbReference>
<dbReference type="InterPro" id="IPR002686">
    <property type="entry name" value="Transposase_17"/>
</dbReference>
<gene>
    <name evidence="3" type="ORF">HU722_0001810</name>
    <name evidence="2" type="ORF">HU722_42585</name>
</gene>
<dbReference type="EMBL" id="CP077084">
    <property type="protein sequence ID" value="QXH84244.1"/>
    <property type="molecule type" value="Genomic_DNA"/>
</dbReference>
<accession>A0A8H9Z2F0</accession>
<dbReference type="Proteomes" id="UP000615613">
    <property type="component" value="Chromosome"/>
</dbReference>
<dbReference type="SMART" id="SM01321">
    <property type="entry name" value="Y1_Tnp"/>
    <property type="match status" value="1"/>
</dbReference>
<sequence>MARRPRLLVPGLPLHIIQRGNNRSVCFYSEDDYIFYIHLLKLLSETHGCKIHAWCLMTNHVHLLLTPTTALSACSLMKGLGQRYVQNINRTYQRTGTLWEGRYRSCLVQHESYLMACYRYIEMNPVRAGMVDHPAEYRWTSYRANAELETSALTTPHDCYKELGSNVDQRAEAYRRLFKDELQQEVIDQIRDATNGNYVFGTGKFASQIAQALGKRTVRGFAGRPKR</sequence>
<feature type="domain" description="Transposase IS200-like" evidence="1">
    <location>
        <begin position="9"/>
        <end position="124"/>
    </location>
</feature>
<dbReference type="GO" id="GO:0003677">
    <property type="term" value="F:DNA binding"/>
    <property type="evidence" value="ECO:0007669"/>
    <property type="project" value="InterPro"/>
</dbReference>
<dbReference type="Pfam" id="PF01797">
    <property type="entry name" value="Y1_Tnp"/>
    <property type="match status" value="1"/>
</dbReference>
<dbReference type="GO" id="GO:0006313">
    <property type="term" value="P:DNA transposition"/>
    <property type="evidence" value="ECO:0007669"/>
    <property type="project" value="InterPro"/>
</dbReference>
<dbReference type="InterPro" id="IPR036515">
    <property type="entry name" value="Transposase_17_sf"/>
</dbReference>
<evidence type="ECO:0000313" key="2">
    <source>
        <dbReference type="EMBL" id="MBC3298242.1"/>
    </source>
</evidence>
<reference evidence="2" key="1">
    <citation type="journal article" date="2020" name="Microorganisms">
        <title>Reliable Identification of Environmental Pseudomonas Isolates Using the rpoD Gene.</title>
        <authorList>
            <consortium name="The Broad Institute Genome Sequencing Platform"/>
            <person name="Girard L."/>
            <person name="Lood C."/>
            <person name="Rokni-Zadeh H."/>
            <person name="van Noort V."/>
            <person name="Lavigne R."/>
            <person name="De Mot R."/>
        </authorList>
    </citation>
    <scope>NUCLEOTIDE SEQUENCE [LARGE SCALE GENOMIC DNA]</scope>
    <source>
        <strain evidence="2">SWRI145</strain>
    </source>
</reference>
<protein>
    <submittedName>
        <fullName evidence="2">Transposase</fullName>
    </submittedName>
</protein>
<keyword evidence="4" id="KW-1185">Reference proteome</keyword>
<dbReference type="PANTHER" id="PTHR34322">
    <property type="entry name" value="TRANSPOSASE, Y1_TNP DOMAIN-CONTAINING"/>
    <property type="match status" value="1"/>
</dbReference>
<dbReference type="Gene3D" id="3.30.70.1290">
    <property type="entry name" value="Transposase IS200-like"/>
    <property type="match status" value="1"/>
</dbReference>
<dbReference type="RefSeq" id="WP_083213948.1">
    <property type="nucleotide sequence ID" value="NZ_CP077084.1"/>
</dbReference>
<dbReference type="KEGG" id="ptrt:HU722_0001810"/>
<proteinExistence type="predicted"/>
<reference evidence="3" key="2">
    <citation type="submission" date="2021-06" db="EMBL/GenBank/DDBJ databases">
        <title>Updating the genus Pseudomonas: Description of 43 new species and partition of the Pseudomonas putida group.</title>
        <authorList>
            <person name="Girard L."/>
            <person name="Lood C."/>
            <person name="Vandamme P."/>
            <person name="Rokni-Zadeh H."/>
            <person name="van Noort V."/>
            <person name="Hofte M."/>
            <person name="Lavigne R."/>
            <person name="De Mot R."/>
        </authorList>
    </citation>
    <scope>NUCLEOTIDE SEQUENCE</scope>
    <source>
        <strain evidence="3">SWRI145</strain>
    </source>
</reference>
<evidence type="ECO:0000259" key="1">
    <source>
        <dbReference type="SMART" id="SM01321"/>
    </source>
</evidence>
<name>A0A8H9Z2F0_9PSED</name>
<dbReference type="SUPFAM" id="SSF143422">
    <property type="entry name" value="Transposase IS200-like"/>
    <property type="match status" value="1"/>
</dbReference>
<evidence type="ECO:0000313" key="3">
    <source>
        <dbReference type="EMBL" id="QXH84244.1"/>
    </source>
</evidence>
<dbReference type="AlphaFoldDB" id="A0A8H9Z2F0"/>